<evidence type="ECO:0000256" key="4">
    <source>
        <dbReference type="ARBA" id="ARBA00023157"/>
    </source>
</evidence>
<comment type="similarity">
    <text evidence="2 6">Belongs to the glycosyl hydrolase 72 family.</text>
</comment>
<dbReference type="RefSeq" id="XP_013424901.1">
    <property type="nucleotide sequence ID" value="XM_013569447.1"/>
</dbReference>
<gene>
    <name evidence="7" type="ORF">M436DRAFT_53276</name>
</gene>
<dbReference type="GO" id="GO:0098552">
    <property type="term" value="C:side of membrane"/>
    <property type="evidence" value="ECO:0007669"/>
    <property type="project" value="UniProtKB-KW"/>
</dbReference>
<dbReference type="EMBL" id="KL584716">
    <property type="protein sequence ID" value="KEQ70677.1"/>
    <property type="molecule type" value="Genomic_DNA"/>
</dbReference>
<keyword evidence="5" id="KW-0325">Glycoprotein</keyword>
<evidence type="ECO:0000256" key="3">
    <source>
        <dbReference type="ARBA" id="ARBA00022729"/>
    </source>
</evidence>
<organism evidence="7 8">
    <name type="scientific">Aureobasidium namibiae CBS 147.97</name>
    <dbReference type="NCBI Taxonomy" id="1043004"/>
    <lineage>
        <taxon>Eukaryota</taxon>
        <taxon>Fungi</taxon>
        <taxon>Dikarya</taxon>
        <taxon>Ascomycota</taxon>
        <taxon>Pezizomycotina</taxon>
        <taxon>Dothideomycetes</taxon>
        <taxon>Dothideomycetidae</taxon>
        <taxon>Dothideales</taxon>
        <taxon>Saccotheciaceae</taxon>
        <taxon>Aureobasidium</taxon>
    </lineage>
</organism>
<dbReference type="GO" id="GO:0031505">
    <property type="term" value="P:fungal-type cell wall organization"/>
    <property type="evidence" value="ECO:0007669"/>
    <property type="project" value="TreeGrafter"/>
</dbReference>
<keyword evidence="8" id="KW-1185">Reference proteome</keyword>
<protein>
    <recommendedName>
        <fullName evidence="6">1,3-beta-glucanosyltransferase</fullName>
        <ecNumber evidence="6">2.4.1.-</ecNumber>
    </recommendedName>
</protein>
<accession>A0A074WLN4</accession>
<proteinExistence type="inferred from homology"/>
<dbReference type="OrthoDB" id="1055148at2759"/>
<feature type="non-terminal residue" evidence="7">
    <location>
        <position position="1"/>
    </location>
</feature>
<dbReference type="GeneID" id="25411748"/>
<keyword evidence="6" id="KW-0449">Lipoprotein</keyword>
<evidence type="ECO:0000313" key="8">
    <source>
        <dbReference type="Proteomes" id="UP000027730"/>
    </source>
</evidence>
<comment type="function">
    <text evidence="6">Splits internally a 1,3-beta-glucan molecule and transfers the newly generated reducing end (the donor) to the non-reducing end of another 1,3-beta-glucan molecule (the acceptor) forming a 1,3-beta linkage, resulting in the elongation of 1,3-beta-glucan chains in the cell wall.</text>
</comment>
<reference evidence="7 8" key="1">
    <citation type="journal article" date="2014" name="BMC Genomics">
        <title>Genome sequencing of four Aureobasidium pullulans varieties: biotechnological potential, stress tolerance, and description of new species.</title>
        <authorList>
            <person name="Gostin Ar C."/>
            <person name="Ohm R.A."/>
            <person name="Kogej T."/>
            <person name="Sonjak S."/>
            <person name="Turk M."/>
            <person name="Zajc J."/>
            <person name="Zalar P."/>
            <person name="Grube M."/>
            <person name="Sun H."/>
            <person name="Han J."/>
            <person name="Sharma A."/>
            <person name="Chiniquy J."/>
            <person name="Ngan C.Y."/>
            <person name="Lipzen A."/>
            <person name="Barry K."/>
            <person name="Grigoriev I.V."/>
            <person name="Gunde-Cimerman N."/>
        </authorList>
    </citation>
    <scope>NUCLEOTIDE SEQUENCE [LARGE SCALE GENOMIC DNA]</scope>
    <source>
        <strain evidence="7 8">CBS 147.97</strain>
    </source>
</reference>
<keyword evidence="3" id="KW-0732">Signal</keyword>
<dbReference type="InterPro" id="IPR017853">
    <property type="entry name" value="GH"/>
</dbReference>
<dbReference type="AlphaFoldDB" id="A0A074WLN4"/>
<sequence>FFIRGVVYQPWDDSENSNINDPISDDRIIELGRNLVLLKELGVNTLYVYQINNQKQHDKAMKLLESAGIYVVAGVCTPSCSINRARPYKSYNTANVSSLLRTAGVMAAYPNTLAITAANSLVNGRGHLYVAPVLKAIIRDLKRYLACSNDIRGTRILPVGYANADVPHINYNTDFLEYLYSGDKETTVDFWGLANYGWAGKSDLQISGWLRLISRYENFAIPSFLCEYGANTTKIRQMDETKALYSDPMARVFSGGCVYDFLDSANAYGLVAMDSNDKRWFQMRADVDGKIIETRETDAGIVYIYQDFANYKAALAGSADNHSPSWDVMEREAKERHSIDVTQRTWSWGPEYQIPATCIDWDNIEELVGR</sequence>
<dbReference type="GO" id="GO:0071970">
    <property type="term" value="P:fungal-type cell wall (1-&gt;3)-beta-D-glucan biosynthetic process"/>
    <property type="evidence" value="ECO:0007669"/>
    <property type="project" value="TreeGrafter"/>
</dbReference>
<keyword evidence="4" id="KW-1015">Disulfide bond</keyword>
<dbReference type="Proteomes" id="UP000027730">
    <property type="component" value="Unassembled WGS sequence"/>
</dbReference>
<dbReference type="GO" id="GO:0005886">
    <property type="term" value="C:plasma membrane"/>
    <property type="evidence" value="ECO:0007669"/>
    <property type="project" value="UniProtKB-SubCell"/>
</dbReference>
<evidence type="ECO:0000313" key="7">
    <source>
        <dbReference type="EMBL" id="KEQ70677.1"/>
    </source>
</evidence>
<evidence type="ECO:0000256" key="1">
    <source>
        <dbReference type="ARBA" id="ARBA00004609"/>
    </source>
</evidence>
<dbReference type="Gene3D" id="3.20.20.80">
    <property type="entry name" value="Glycosidases"/>
    <property type="match status" value="1"/>
</dbReference>
<dbReference type="HOGENOM" id="CLU_021855_1_1_1"/>
<dbReference type="GO" id="GO:0042124">
    <property type="term" value="F:1,3-beta-glucanosyltransferase activity"/>
    <property type="evidence" value="ECO:0007669"/>
    <property type="project" value="TreeGrafter"/>
</dbReference>
<dbReference type="PANTHER" id="PTHR31468">
    <property type="entry name" value="1,3-BETA-GLUCANOSYLTRANSFERASE GAS1"/>
    <property type="match status" value="1"/>
</dbReference>
<dbReference type="EC" id="2.4.1.-" evidence="6"/>
<evidence type="ECO:0000256" key="2">
    <source>
        <dbReference type="ARBA" id="ARBA00007528"/>
    </source>
</evidence>
<comment type="subcellular location">
    <subcellularLocation>
        <location evidence="1 6">Cell membrane</location>
        <topology evidence="1 6">Lipid-anchor</topology>
        <topology evidence="1 6">GPI-anchor</topology>
    </subcellularLocation>
</comment>
<dbReference type="PANTHER" id="PTHR31468:SF2">
    <property type="entry name" value="1,3-BETA-GLUCANOSYLTRANSFERASE GAS1"/>
    <property type="match status" value="1"/>
</dbReference>
<keyword evidence="6" id="KW-0808">Transferase</keyword>
<name>A0A074WLN4_9PEZI</name>
<evidence type="ECO:0000256" key="6">
    <source>
        <dbReference type="RuleBase" id="RU361209"/>
    </source>
</evidence>
<dbReference type="InterPro" id="IPR004886">
    <property type="entry name" value="Glucanosyltransferase"/>
</dbReference>
<keyword evidence="6" id="KW-0336">GPI-anchor</keyword>
<keyword evidence="6" id="KW-0472">Membrane</keyword>
<evidence type="ECO:0000256" key="5">
    <source>
        <dbReference type="ARBA" id="ARBA00023180"/>
    </source>
</evidence>
<dbReference type="SUPFAM" id="SSF51445">
    <property type="entry name" value="(Trans)glycosidases"/>
    <property type="match status" value="1"/>
</dbReference>
<dbReference type="Pfam" id="PF03198">
    <property type="entry name" value="Glyco_hydro_72"/>
    <property type="match status" value="1"/>
</dbReference>